<proteinExistence type="predicted"/>
<reference evidence="2 3" key="1">
    <citation type="submission" date="2018-03" db="EMBL/GenBank/DDBJ databases">
        <title>Genomic Encyclopedia of Type Strains, Phase III (KMG-III): the genomes of soil and plant-associated and newly described type strains.</title>
        <authorList>
            <person name="Whitman W."/>
        </authorList>
    </citation>
    <scope>NUCLEOTIDE SEQUENCE [LARGE SCALE GENOMIC DNA]</scope>
    <source>
        <strain evidence="2 3">CGMCC 4.7104</strain>
    </source>
</reference>
<dbReference type="InterPro" id="IPR045794">
    <property type="entry name" value="Trypco1"/>
</dbReference>
<evidence type="ECO:0000313" key="2">
    <source>
        <dbReference type="EMBL" id="PRX48947.1"/>
    </source>
</evidence>
<dbReference type="EMBL" id="PVNG01000039">
    <property type="protein sequence ID" value="PRX48947.1"/>
    <property type="molecule type" value="Genomic_DNA"/>
</dbReference>
<accession>A0A2T0LXW1</accession>
<dbReference type="AlphaFoldDB" id="A0A2T0LXW1"/>
<comment type="caution">
    <text evidence="2">The sequence shown here is derived from an EMBL/GenBank/DDBJ whole genome shotgun (WGS) entry which is preliminary data.</text>
</comment>
<evidence type="ECO:0000259" key="1">
    <source>
        <dbReference type="Pfam" id="PF19493"/>
    </source>
</evidence>
<evidence type="ECO:0000313" key="3">
    <source>
        <dbReference type="Proteomes" id="UP000238312"/>
    </source>
</evidence>
<name>A0A2T0LXW1_9ACTN</name>
<sequence length="48" mass="5522">MVRDLPEEVKPDEFEMQLAVKLDGKVGAKIVELNSGAQLQVTLRWKRR</sequence>
<dbReference type="Pfam" id="PF19493">
    <property type="entry name" value="Trypco1"/>
    <property type="match status" value="1"/>
</dbReference>
<dbReference type="NCBIfam" id="NF041216">
    <property type="entry name" value="CU044_2847_fam"/>
    <property type="match status" value="1"/>
</dbReference>
<keyword evidence="3" id="KW-1185">Reference proteome</keyword>
<feature type="domain" description="Trypsin-co-occurring" evidence="1">
    <location>
        <begin position="3"/>
        <end position="47"/>
    </location>
</feature>
<dbReference type="Proteomes" id="UP000238312">
    <property type="component" value="Unassembled WGS sequence"/>
</dbReference>
<protein>
    <recommendedName>
        <fullName evidence="1">Trypsin-co-occurring domain-containing protein</fullName>
    </recommendedName>
</protein>
<gene>
    <name evidence="2" type="ORF">B0I32_13940</name>
</gene>
<organism evidence="2 3">
    <name type="scientific">Nonomuraea fuscirosea</name>
    <dbReference type="NCBI Taxonomy" id="1291556"/>
    <lineage>
        <taxon>Bacteria</taxon>
        <taxon>Bacillati</taxon>
        <taxon>Actinomycetota</taxon>
        <taxon>Actinomycetes</taxon>
        <taxon>Streptosporangiales</taxon>
        <taxon>Streptosporangiaceae</taxon>
        <taxon>Nonomuraea</taxon>
    </lineage>
</organism>